<feature type="transmembrane region" description="Helical" evidence="1">
    <location>
        <begin position="34"/>
        <end position="58"/>
    </location>
</feature>
<organism evidence="2 3">
    <name type="scientific">Butyrivibrio hungatei DSM 14810</name>
    <dbReference type="NCBI Taxonomy" id="1121132"/>
    <lineage>
        <taxon>Bacteria</taxon>
        <taxon>Bacillati</taxon>
        <taxon>Bacillota</taxon>
        <taxon>Clostridia</taxon>
        <taxon>Lachnospirales</taxon>
        <taxon>Lachnospiraceae</taxon>
        <taxon>Butyrivibrio</taxon>
    </lineage>
</organism>
<evidence type="ECO:0000313" key="2">
    <source>
        <dbReference type="EMBL" id="SHN64543.1"/>
    </source>
</evidence>
<dbReference type="Proteomes" id="UP000184097">
    <property type="component" value="Unassembled WGS sequence"/>
</dbReference>
<protein>
    <submittedName>
        <fullName evidence="2">Uncharacterized protein</fullName>
    </submittedName>
</protein>
<keyword evidence="1" id="KW-0812">Transmembrane</keyword>
<accession>A0A1M7T1A6</accession>
<keyword evidence="1" id="KW-0472">Membrane</keyword>
<gene>
    <name evidence="2" type="ORF">SAMN02745247_02812</name>
</gene>
<evidence type="ECO:0000313" key="3">
    <source>
        <dbReference type="Proteomes" id="UP000184097"/>
    </source>
</evidence>
<keyword evidence="1" id="KW-1133">Transmembrane helix</keyword>
<dbReference type="AlphaFoldDB" id="A0A1M7T1A6"/>
<reference evidence="2 3" key="1">
    <citation type="submission" date="2016-12" db="EMBL/GenBank/DDBJ databases">
        <authorList>
            <person name="Song W.-J."/>
            <person name="Kurnit D.M."/>
        </authorList>
    </citation>
    <scope>NUCLEOTIDE SEQUENCE [LARGE SCALE GENOMIC DNA]</scope>
    <source>
        <strain evidence="2 3">DSM 14810</strain>
    </source>
</reference>
<feature type="transmembrane region" description="Helical" evidence="1">
    <location>
        <begin position="70"/>
        <end position="96"/>
    </location>
</feature>
<evidence type="ECO:0000256" key="1">
    <source>
        <dbReference type="SAM" id="Phobius"/>
    </source>
</evidence>
<sequence length="461" mass="51810">MKKFLKNLLAISGILLALYLLVQGSLRIFDLQLRAWINVCWLGITALVFIIGILQQIFKIKNIKLKIGSIVAIIAAIVLFLKTRIGLLLLMTAWLIPHEEQVAIIDGYKFIGYVDDSWDTFIDFYDYKNAFVSGATLRFTALGYYTDEESGKKRYYDELRYIDHLEDIYEYKQGYFTEKDLTKEATTVTDDSAKEASSEVTKTDIDAYILEPAGIPMISSEADPGDTPLYFTYEGKESDDFISYDNLTLVNNGQKATSDEVSYGELYKTANKCFRFKTDAGKEYIYIELNCENDYFQLAVYDITDGTAKFVGDNWFAYIGVDNEASTKDGYTDPSHLRLGSRDDSFGTFSYSVVYKVGEDGMPTPAEIGCTIKDVCTEKVTSKKALDLEVVDSDGNPTGNMITVPAGSTYTLVNYYEDIPALDTKLDDGTVVRIPLSETGYDAKFNGTLIRDLFDELMYVG</sequence>
<name>A0A1M7T1A6_9FIRM</name>
<dbReference type="EMBL" id="FRDH01000014">
    <property type="protein sequence ID" value="SHN64543.1"/>
    <property type="molecule type" value="Genomic_DNA"/>
</dbReference>
<proteinExistence type="predicted"/>
<dbReference type="RefSeq" id="WP_072705377.1">
    <property type="nucleotide sequence ID" value="NZ_FRDH01000014.1"/>
</dbReference>